<feature type="binding site" evidence="5">
    <location>
        <position position="89"/>
    </location>
    <ligand>
        <name>Zn(2+)</name>
        <dbReference type="ChEBI" id="CHEBI:29105"/>
    </ligand>
</feature>
<proteinExistence type="inferred from homology"/>
<comment type="function">
    <text evidence="5">Involved in the maturation of [NiFe] hydrogenases. Required for nickel insertion into the metal center of the hydrogenase.</text>
</comment>
<keyword evidence="6" id="KW-0614">Plasmid</keyword>
<evidence type="ECO:0000256" key="4">
    <source>
        <dbReference type="ARBA" id="ARBA00022833"/>
    </source>
</evidence>
<dbReference type="Gene3D" id="3.30.2320.80">
    <property type="match status" value="1"/>
</dbReference>
<dbReference type="InterPro" id="IPR000688">
    <property type="entry name" value="HypA/HybF"/>
</dbReference>
<feature type="binding site" evidence="5">
    <location>
        <position position="92"/>
    </location>
    <ligand>
        <name>Zn(2+)</name>
        <dbReference type="ChEBI" id="CHEBI:29105"/>
    </ligand>
</feature>
<dbReference type="Pfam" id="PF01155">
    <property type="entry name" value="HypA"/>
    <property type="match status" value="1"/>
</dbReference>
<protein>
    <recommendedName>
        <fullName evidence="5">Hydrogenase maturation factor HypA</fullName>
    </recommendedName>
</protein>
<name>A0AAE5ZP27_CUPNH</name>
<keyword evidence="3 5" id="KW-0479">Metal-binding</keyword>
<feature type="binding site" evidence="5">
    <location>
        <position position="2"/>
    </location>
    <ligand>
        <name>Ni(2+)</name>
        <dbReference type="ChEBI" id="CHEBI:49786"/>
    </ligand>
</feature>
<accession>A0AAE5ZP27</accession>
<dbReference type="InterPro" id="IPR020538">
    <property type="entry name" value="Hydgase_Ni_incorp_HypA/HybF_CS"/>
</dbReference>
<dbReference type="GO" id="GO:0008270">
    <property type="term" value="F:zinc ion binding"/>
    <property type="evidence" value="ECO:0007669"/>
    <property type="project" value="UniProtKB-UniRule"/>
</dbReference>
<evidence type="ECO:0000313" key="7">
    <source>
        <dbReference type="Proteomes" id="UP000296079"/>
    </source>
</evidence>
<dbReference type="GO" id="GO:0016151">
    <property type="term" value="F:nickel cation binding"/>
    <property type="evidence" value="ECO:0007669"/>
    <property type="project" value="UniProtKB-UniRule"/>
</dbReference>
<reference evidence="6 7" key="1">
    <citation type="submission" date="2019-04" db="EMBL/GenBank/DDBJ databases">
        <title>Long-read de novo sequencing of Cupriavidus necator H16.</title>
        <authorList>
            <person name="Little G.T."/>
            <person name="Ehsaan M."/>
            <person name="Arenas-Lopez C."/>
            <person name="Jawed K."/>
            <person name="Winzer K."/>
            <person name="Kovacs K."/>
            <person name="Malys N."/>
            <person name="Minton N.P."/>
        </authorList>
    </citation>
    <scope>NUCLEOTIDE SEQUENCE [LARGE SCALE GENOMIC DNA]</scope>
    <source>
        <strain evidence="6 7">H16</strain>
        <plasmid evidence="7">phg1</plasmid>
    </source>
</reference>
<dbReference type="KEGG" id="reh:PHG012"/>
<dbReference type="AlphaFoldDB" id="A0AAE5ZP27"/>
<dbReference type="PANTHER" id="PTHR34535:SF3">
    <property type="entry name" value="HYDROGENASE MATURATION FACTOR HYPA"/>
    <property type="match status" value="1"/>
</dbReference>
<evidence type="ECO:0000256" key="3">
    <source>
        <dbReference type="ARBA" id="ARBA00022723"/>
    </source>
</evidence>
<dbReference type="GO" id="GO:0051604">
    <property type="term" value="P:protein maturation"/>
    <property type="evidence" value="ECO:0007669"/>
    <property type="project" value="InterPro"/>
</dbReference>
<geneLocation type="plasmid" evidence="7">
    <name>phg1</name>
</geneLocation>
<comment type="similarity">
    <text evidence="1 5">Belongs to the HypA/HybF family.</text>
</comment>
<dbReference type="RefSeq" id="WP_011153937.1">
    <property type="nucleotide sequence ID" value="NC_005241.1"/>
</dbReference>
<evidence type="ECO:0000256" key="1">
    <source>
        <dbReference type="ARBA" id="ARBA00010748"/>
    </source>
</evidence>
<keyword evidence="2 5" id="KW-0533">Nickel</keyword>
<evidence type="ECO:0000313" key="6">
    <source>
        <dbReference type="EMBL" id="QCC05300.1"/>
    </source>
</evidence>
<gene>
    <name evidence="5" type="primary">hypA</name>
    <name evidence="6" type="ORF">E6A55_32250</name>
</gene>
<dbReference type="Proteomes" id="UP000296079">
    <property type="component" value="Plasmid pHG1"/>
</dbReference>
<dbReference type="PROSITE" id="PS01249">
    <property type="entry name" value="HYPA"/>
    <property type="match status" value="1"/>
</dbReference>
<feature type="binding site" evidence="5">
    <location>
        <position position="76"/>
    </location>
    <ligand>
        <name>Zn(2+)</name>
        <dbReference type="ChEBI" id="CHEBI:29105"/>
    </ligand>
</feature>
<feature type="binding site" evidence="5">
    <location>
        <position position="73"/>
    </location>
    <ligand>
        <name>Zn(2+)</name>
        <dbReference type="ChEBI" id="CHEBI:29105"/>
    </ligand>
</feature>
<organism evidence="6 7">
    <name type="scientific">Cupriavidus necator (strain ATCC 17699 / DSM 428 / KCTC 22496 / NCIMB 10442 / H16 / Stanier 337)</name>
    <name type="common">Ralstonia eutropha</name>
    <dbReference type="NCBI Taxonomy" id="381666"/>
    <lineage>
        <taxon>Bacteria</taxon>
        <taxon>Pseudomonadati</taxon>
        <taxon>Pseudomonadota</taxon>
        <taxon>Betaproteobacteria</taxon>
        <taxon>Burkholderiales</taxon>
        <taxon>Burkholderiaceae</taxon>
        <taxon>Cupriavidus</taxon>
    </lineage>
</organism>
<dbReference type="HAMAP" id="MF_00213">
    <property type="entry name" value="HypA_HybF"/>
    <property type="match status" value="1"/>
</dbReference>
<dbReference type="SMR" id="A0AAE5ZP27"/>
<dbReference type="EMBL" id="CP039289">
    <property type="protein sequence ID" value="QCC05300.1"/>
    <property type="molecule type" value="Genomic_DNA"/>
</dbReference>
<evidence type="ECO:0000256" key="5">
    <source>
        <dbReference type="HAMAP-Rule" id="MF_00213"/>
    </source>
</evidence>
<dbReference type="PANTHER" id="PTHR34535">
    <property type="entry name" value="HYDROGENASE MATURATION FACTOR HYPA"/>
    <property type="match status" value="1"/>
</dbReference>
<sequence>MHELSLAGGILQLLEDAARRERFARVTLLRLEAGKLCGVEVRALRFALEAIASGTCLEGACIEIEEPEGQAWCLQCNAAVALAERGAPCSGCGGYRLQPTAGTELRVMDMLVEDHWCPE</sequence>
<keyword evidence="4 5" id="KW-0862">Zinc</keyword>
<dbReference type="PIRSF" id="PIRSF004761">
    <property type="entry name" value="Hydrgn_mat_HypA"/>
    <property type="match status" value="1"/>
</dbReference>
<evidence type="ECO:0000256" key="2">
    <source>
        <dbReference type="ARBA" id="ARBA00022596"/>
    </source>
</evidence>